<evidence type="ECO:0000313" key="2">
    <source>
        <dbReference type="EMBL" id="ATB35883.1"/>
    </source>
</evidence>
<dbReference type="EMBL" id="CP022098">
    <property type="protein sequence ID" value="ATB35883.1"/>
    <property type="molecule type" value="Genomic_DNA"/>
</dbReference>
<dbReference type="Proteomes" id="UP000217257">
    <property type="component" value="Chromosome"/>
</dbReference>
<dbReference type="InterPro" id="IPR006827">
    <property type="entry name" value="Lant_deHydtase_N"/>
</dbReference>
<dbReference type="AlphaFoldDB" id="A0A250IX72"/>
<dbReference type="Gene3D" id="1.10.10.1150">
    <property type="entry name" value="Coenzyme PQQ synthesis protein D (PqqD)"/>
    <property type="match status" value="1"/>
</dbReference>
<dbReference type="KEGG" id="cfus:CYFUS_001297"/>
<accession>A0A250IX72</accession>
<feature type="domain" description="Lantibiotic dehydratase N-terminal" evidence="1">
    <location>
        <begin position="103"/>
        <end position="556"/>
    </location>
</feature>
<reference evidence="2 3" key="1">
    <citation type="submission" date="2017-06" db="EMBL/GenBank/DDBJ databases">
        <title>Sequencing and comparative analysis of myxobacterial genomes.</title>
        <authorList>
            <person name="Rupp O."/>
            <person name="Goesmann A."/>
            <person name="Sogaard-Andersen L."/>
        </authorList>
    </citation>
    <scope>NUCLEOTIDE SEQUENCE [LARGE SCALE GENOMIC DNA]</scope>
    <source>
        <strain evidence="2 3">DSM 52655</strain>
    </source>
</reference>
<sequence length="796" mass="90069">MSERQSSSGWTEHLAPLTPGWSVWRQMGVRGAGFPADLAERVRQPESARAADELLRREADLRSQRLKASAVQEALAPERARLEERFAAEAVRVGQALRDVARLPEFREAVVWQNRQALASALDVLLRRDATLRDSHTRQKEELVSKYLLRYCLKNDTIGFFGPLGWGRFEPGVDGVELQPGPELLSRRQTLFEHWCIDTLAERLSADARLRPWIAPRALPVVRLEGTRAVPLMGEPVELSGAAARALTLCDGERTAREIASLLRREFALEVPGEAEAWALLEEHRQQGWILWTLELPNIESHPERALRRLLERIDDAALRAEVLAPLDELEALREEVARSAGNAEALARSLDALNDAFTARTGEKAQRLEGQTYAGRTLLYQDCNRDVSLTLGPGVLQRLGAPLGLLLDSARWFTFQVGARYLASFERVFDELRAGAPTVDFLMFHLGVSEFFPFISHRSGPYLKPDVAKDLIAELQARWTRLLNVKPGEQRIQRSSAELAAAARDLFAAPGPGWPGARYHAPDLMISAASPEALRRGEFFAVLGELHIALNTLESPVFFFQHPRQEELVRALEADMPSPRISPAVPKDRATRAAIVPFNRNAMEFVFDTTRSWRPASQVLSVGTLVLERVDGQLQVRSRDGRWRCHVMEFYDWLLSIQFAGEMHLLPPQAHSPRVTIDDMVVNRETWHFATAQLPFLRLKDATTRFLEARRWAHQHGLPDRVFYKTTNERKPFFLDLSSPLSLKSFFTMARASEDVVITEMLPTTEQLWLTDARGRAYTSELRMVMVDGQPWRPR</sequence>
<dbReference type="Pfam" id="PF04738">
    <property type="entry name" value="Lant_dehydr_N"/>
    <property type="match status" value="2"/>
</dbReference>
<gene>
    <name evidence="2" type="ORF">CYFUS_001297</name>
</gene>
<organism evidence="2 3">
    <name type="scientific">Cystobacter fuscus</name>
    <dbReference type="NCBI Taxonomy" id="43"/>
    <lineage>
        <taxon>Bacteria</taxon>
        <taxon>Pseudomonadati</taxon>
        <taxon>Myxococcota</taxon>
        <taxon>Myxococcia</taxon>
        <taxon>Myxococcales</taxon>
        <taxon>Cystobacterineae</taxon>
        <taxon>Archangiaceae</taxon>
        <taxon>Cystobacter</taxon>
    </lineage>
</organism>
<dbReference type="RefSeq" id="WP_198316477.1">
    <property type="nucleotide sequence ID" value="NZ_CP022098.1"/>
</dbReference>
<name>A0A250IX72_9BACT</name>
<dbReference type="InterPro" id="IPR041881">
    <property type="entry name" value="PqqD_sf"/>
</dbReference>
<proteinExistence type="predicted"/>
<protein>
    <recommendedName>
        <fullName evidence="1">Lantibiotic dehydratase N-terminal domain-containing protein</fullName>
    </recommendedName>
</protein>
<feature type="domain" description="Lantibiotic dehydratase N-terminal" evidence="1">
    <location>
        <begin position="671"/>
        <end position="744"/>
    </location>
</feature>
<evidence type="ECO:0000259" key="1">
    <source>
        <dbReference type="Pfam" id="PF04738"/>
    </source>
</evidence>
<evidence type="ECO:0000313" key="3">
    <source>
        <dbReference type="Proteomes" id="UP000217257"/>
    </source>
</evidence>